<accession>A0ABV8G0N1</accession>
<dbReference type="RefSeq" id="WP_379526803.1">
    <property type="nucleotide sequence ID" value="NZ_JBHSBI010000002.1"/>
</dbReference>
<comment type="caution">
    <text evidence="2">The sequence shown here is derived from an EMBL/GenBank/DDBJ whole genome shotgun (WGS) entry which is preliminary data.</text>
</comment>
<evidence type="ECO:0000313" key="3">
    <source>
        <dbReference type="Proteomes" id="UP001595851"/>
    </source>
</evidence>
<protein>
    <submittedName>
        <fullName evidence="2">Ribbon-helix-helix domain-containing protein</fullName>
    </submittedName>
</protein>
<name>A0ABV8G0N1_9ACTN</name>
<keyword evidence="3" id="KW-1185">Reference proteome</keyword>
<proteinExistence type="predicted"/>
<feature type="region of interest" description="Disordered" evidence="1">
    <location>
        <begin position="166"/>
        <end position="185"/>
    </location>
</feature>
<reference evidence="3" key="1">
    <citation type="journal article" date="2019" name="Int. J. Syst. Evol. Microbiol.">
        <title>The Global Catalogue of Microorganisms (GCM) 10K type strain sequencing project: providing services to taxonomists for standard genome sequencing and annotation.</title>
        <authorList>
            <consortium name="The Broad Institute Genomics Platform"/>
            <consortium name="The Broad Institute Genome Sequencing Center for Infectious Disease"/>
            <person name="Wu L."/>
            <person name="Ma J."/>
        </authorList>
    </citation>
    <scope>NUCLEOTIDE SEQUENCE [LARGE SCALE GENOMIC DNA]</scope>
    <source>
        <strain evidence="3">TBRC 1276</strain>
    </source>
</reference>
<evidence type="ECO:0000313" key="2">
    <source>
        <dbReference type="EMBL" id="MFC4006664.1"/>
    </source>
</evidence>
<gene>
    <name evidence="2" type="ORF">ACFOY2_05490</name>
</gene>
<dbReference type="Proteomes" id="UP001595851">
    <property type="component" value="Unassembled WGS sequence"/>
</dbReference>
<dbReference type="CDD" id="cd22231">
    <property type="entry name" value="RHH_NikR_HicB-like"/>
    <property type="match status" value="1"/>
</dbReference>
<evidence type="ECO:0000256" key="1">
    <source>
        <dbReference type="SAM" id="MobiDB-lite"/>
    </source>
</evidence>
<dbReference type="EMBL" id="JBHSBI010000002">
    <property type="protein sequence ID" value="MFC4006664.1"/>
    <property type="molecule type" value="Genomic_DNA"/>
</dbReference>
<organism evidence="2 3">
    <name type="scientific">Nonomuraea purpurea</name>
    <dbReference type="NCBI Taxonomy" id="1849276"/>
    <lineage>
        <taxon>Bacteria</taxon>
        <taxon>Bacillati</taxon>
        <taxon>Actinomycetota</taxon>
        <taxon>Actinomycetes</taxon>
        <taxon>Streptosporangiales</taxon>
        <taxon>Streptosporangiaceae</taxon>
        <taxon>Nonomuraea</taxon>
    </lineage>
</organism>
<sequence length="185" mass="20164">MTDKDNKGGRPSIGKQVSVTIPEPILDQVDAMAKTADATRADVLREIVVSGVRARTGPGDSPMETTLAPIAETMATWIGSNDAEKVTGRFRLFRRLAPNPYKLAKLFQTAYGQLVLDGHHPSIPSPAALDLVTSKGHDGWRSRTVLFFMTINTLIDRGISVRADADDDDEIDFGPKPEDDEPDYA</sequence>